<dbReference type="Gene3D" id="1.10.10.60">
    <property type="entry name" value="Homeodomain-like"/>
    <property type="match status" value="1"/>
</dbReference>
<keyword evidence="2" id="KW-0238">DNA-binding</keyword>
<keyword evidence="3" id="KW-0804">Transcription</keyword>
<dbReference type="EMBL" id="BAAATE010000029">
    <property type="protein sequence ID" value="GAA2688056.1"/>
    <property type="molecule type" value="Genomic_DNA"/>
</dbReference>
<dbReference type="InterPro" id="IPR052158">
    <property type="entry name" value="INH-QAR"/>
</dbReference>
<dbReference type="Proteomes" id="UP001501666">
    <property type="component" value="Unassembled WGS sequence"/>
</dbReference>
<dbReference type="InterPro" id="IPR009057">
    <property type="entry name" value="Homeodomain-like_sf"/>
</dbReference>
<dbReference type="SMART" id="SM00342">
    <property type="entry name" value="HTH_ARAC"/>
    <property type="match status" value="1"/>
</dbReference>
<gene>
    <name evidence="5" type="ORF">GCM10010412_076460</name>
</gene>
<dbReference type="PANTHER" id="PTHR43130:SF3">
    <property type="entry name" value="HTH-TYPE TRANSCRIPTIONAL REGULATOR RV1931C"/>
    <property type="match status" value="1"/>
</dbReference>
<feature type="domain" description="HTH araC/xylS-type" evidence="4">
    <location>
        <begin position="232"/>
        <end position="330"/>
    </location>
</feature>
<dbReference type="Gene3D" id="3.40.50.880">
    <property type="match status" value="1"/>
</dbReference>
<dbReference type="SUPFAM" id="SSF46689">
    <property type="entry name" value="Homeodomain-like"/>
    <property type="match status" value="2"/>
</dbReference>
<sequence>MSGRNAQVQEFPAIVDVVIRNVVAVVGDRVATFELGIVCQVFGLDRADDGLPVHTFAVCAPRPGAIPTTSGFSVQVEHGLDRIAGADLVAVPAWPQLDAPVPEPLLAALREAAGRGARVLTVCTGAFLPAAAGLLDGRCATTHWQFAELLSRRHPRVRVVPDILYVEDGPVLSSAGAAAGIDACLHLIRLEYGAATANALARRLVVPAHRSGGQAQYVEAPMPPPRTPYELSELLDWILEHLDRPLTVEVLAARAAMSPRTFARRFKALTGTTPHRWLLERRLQLAEELLETTDLSVEAVAVRAGFGGADTLRHHFAARRGVAPAAYRHAFHRT</sequence>
<proteinExistence type="predicted"/>
<dbReference type="InterPro" id="IPR002818">
    <property type="entry name" value="DJ-1/PfpI"/>
</dbReference>
<organism evidence="5 6">
    <name type="scientific">Nonomuraea recticatena</name>
    <dbReference type="NCBI Taxonomy" id="46178"/>
    <lineage>
        <taxon>Bacteria</taxon>
        <taxon>Bacillati</taxon>
        <taxon>Actinomycetota</taxon>
        <taxon>Actinomycetes</taxon>
        <taxon>Streptosporangiales</taxon>
        <taxon>Streptosporangiaceae</taxon>
        <taxon>Nonomuraea</taxon>
    </lineage>
</organism>
<evidence type="ECO:0000256" key="1">
    <source>
        <dbReference type="ARBA" id="ARBA00023015"/>
    </source>
</evidence>
<keyword evidence="6" id="KW-1185">Reference proteome</keyword>
<dbReference type="InterPro" id="IPR029062">
    <property type="entry name" value="Class_I_gatase-like"/>
</dbReference>
<evidence type="ECO:0000259" key="4">
    <source>
        <dbReference type="PROSITE" id="PS01124"/>
    </source>
</evidence>
<evidence type="ECO:0000256" key="2">
    <source>
        <dbReference type="ARBA" id="ARBA00023125"/>
    </source>
</evidence>
<dbReference type="PROSITE" id="PS01124">
    <property type="entry name" value="HTH_ARAC_FAMILY_2"/>
    <property type="match status" value="1"/>
</dbReference>
<dbReference type="SUPFAM" id="SSF52317">
    <property type="entry name" value="Class I glutamine amidotransferase-like"/>
    <property type="match status" value="1"/>
</dbReference>
<comment type="caution">
    <text evidence="5">The sequence shown here is derived from an EMBL/GenBank/DDBJ whole genome shotgun (WGS) entry which is preliminary data.</text>
</comment>
<accession>A0ABN3SWS7</accession>
<reference evidence="5 6" key="1">
    <citation type="journal article" date="2019" name="Int. J. Syst. Evol. Microbiol.">
        <title>The Global Catalogue of Microorganisms (GCM) 10K type strain sequencing project: providing services to taxonomists for standard genome sequencing and annotation.</title>
        <authorList>
            <consortium name="The Broad Institute Genomics Platform"/>
            <consortium name="The Broad Institute Genome Sequencing Center for Infectious Disease"/>
            <person name="Wu L."/>
            <person name="Ma J."/>
        </authorList>
    </citation>
    <scope>NUCLEOTIDE SEQUENCE [LARGE SCALE GENOMIC DNA]</scope>
    <source>
        <strain evidence="5 6">JCM 6835</strain>
    </source>
</reference>
<dbReference type="PANTHER" id="PTHR43130">
    <property type="entry name" value="ARAC-FAMILY TRANSCRIPTIONAL REGULATOR"/>
    <property type="match status" value="1"/>
</dbReference>
<keyword evidence="1" id="KW-0805">Transcription regulation</keyword>
<dbReference type="CDD" id="cd03137">
    <property type="entry name" value="GATase1_AraC_1"/>
    <property type="match status" value="1"/>
</dbReference>
<protein>
    <submittedName>
        <fullName evidence="5">Helix-turn-helix domain-containing protein</fullName>
    </submittedName>
</protein>
<name>A0ABN3SWS7_9ACTN</name>
<dbReference type="PROSITE" id="PS00041">
    <property type="entry name" value="HTH_ARAC_FAMILY_1"/>
    <property type="match status" value="1"/>
</dbReference>
<dbReference type="InterPro" id="IPR018060">
    <property type="entry name" value="HTH_AraC"/>
</dbReference>
<evidence type="ECO:0000256" key="3">
    <source>
        <dbReference type="ARBA" id="ARBA00023163"/>
    </source>
</evidence>
<dbReference type="Pfam" id="PF12833">
    <property type="entry name" value="HTH_18"/>
    <property type="match status" value="1"/>
</dbReference>
<evidence type="ECO:0000313" key="6">
    <source>
        <dbReference type="Proteomes" id="UP001501666"/>
    </source>
</evidence>
<evidence type="ECO:0000313" key="5">
    <source>
        <dbReference type="EMBL" id="GAA2688056.1"/>
    </source>
</evidence>
<dbReference type="Pfam" id="PF01965">
    <property type="entry name" value="DJ-1_PfpI"/>
    <property type="match status" value="1"/>
</dbReference>
<dbReference type="InterPro" id="IPR018062">
    <property type="entry name" value="HTH_AraC-typ_CS"/>
</dbReference>